<proteinExistence type="predicted"/>
<evidence type="ECO:0000313" key="2">
    <source>
        <dbReference type="Proteomes" id="UP000255460"/>
    </source>
</evidence>
<dbReference type="Proteomes" id="UP000255460">
    <property type="component" value="Unassembled WGS sequence"/>
</dbReference>
<organism evidence="1 2">
    <name type="scientific">Escherichia coli</name>
    <dbReference type="NCBI Taxonomy" id="562"/>
    <lineage>
        <taxon>Bacteria</taxon>
        <taxon>Pseudomonadati</taxon>
        <taxon>Pseudomonadota</taxon>
        <taxon>Gammaproteobacteria</taxon>
        <taxon>Enterobacterales</taxon>
        <taxon>Enterobacteriaceae</taxon>
        <taxon>Escherichia</taxon>
    </lineage>
</organism>
<keyword evidence="1" id="KW-0413">Isomerase</keyword>
<dbReference type="InterPro" id="IPR056734">
    <property type="entry name" value="NANM"/>
</dbReference>
<name>A0A376L1L3_ECOLX</name>
<reference evidence="1 2" key="1">
    <citation type="submission" date="2018-06" db="EMBL/GenBank/DDBJ databases">
        <authorList>
            <consortium name="Pathogen Informatics"/>
            <person name="Doyle S."/>
        </authorList>
    </citation>
    <scope>NUCLEOTIDE SEQUENCE [LARGE SCALE GENOMIC DNA]</scope>
    <source>
        <strain evidence="1 2">NCTC10418</strain>
    </source>
</reference>
<dbReference type="EMBL" id="UFZQ01000001">
    <property type="protein sequence ID" value="STE88773.1"/>
    <property type="molecule type" value="Genomic_DNA"/>
</dbReference>
<dbReference type="InterPro" id="IPR015915">
    <property type="entry name" value="Kelch-typ_b-propeller"/>
</dbReference>
<dbReference type="AlphaFoldDB" id="A0A376L1L3"/>
<dbReference type="Pfam" id="PF24996">
    <property type="entry name" value="NANM"/>
    <property type="match status" value="1"/>
</dbReference>
<evidence type="ECO:0000313" key="1">
    <source>
        <dbReference type="EMBL" id="STE88773.1"/>
    </source>
</evidence>
<accession>A0A376L1L3</accession>
<sequence>MSHAPMGMAGHVTFVHNGKAYVTGGVNQNIFNGYFEDLNEAGKDSATIDKINAHYFDKKAEDYFFNKFLLSFDPSTQQWSYAGESPWYGTAGAAVVNKGDKTWLINGEAKPGLRTDAVFELDFTGNNLKWNKLAPVSSPDGVAGGFAGISNDSLIFAGGAGFKGSRENYQNGKNYAHEGLKKII</sequence>
<gene>
    <name evidence="1" type="primary">yjhT_2</name>
    <name evidence="1" type="ORF">NCTC10418_06487</name>
</gene>
<dbReference type="EC" id="5.1.3.24" evidence="1"/>
<dbReference type="Gene3D" id="2.120.10.80">
    <property type="entry name" value="Kelch-type beta propeller"/>
    <property type="match status" value="1"/>
</dbReference>
<protein>
    <submittedName>
        <fullName evidence="1">N-acetylneuraminic acid mutarotase</fullName>
        <ecNumber evidence="1">5.1.3.24</ecNumber>
    </submittedName>
</protein>
<dbReference type="GO" id="GO:0016853">
    <property type="term" value="F:isomerase activity"/>
    <property type="evidence" value="ECO:0007669"/>
    <property type="project" value="UniProtKB-KW"/>
</dbReference>
<dbReference type="SUPFAM" id="SSF117281">
    <property type="entry name" value="Kelch motif"/>
    <property type="match status" value="1"/>
</dbReference>